<protein>
    <submittedName>
        <fullName evidence="2">Unannotated protein</fullName>
    </submittedName>
</protein>
<dbReference type="EMBL" id="CAFBLD010000004">
    <property type="protein sequence ID" value="CAB4864355.1"/>
    <property type="molecule type" value="Genomic_DNA"/>
</dbReference>
<name>A0A6J7A7S3_9ZZZZ</name>
<dbReference type="EMBL" id="CAFABH010000012">
    <property type="protein sequence ID" value="CAB4828834.1"/>
    <property type="molecule type" value="Genomic_DNA"/>
</dbReference>
<evidence type="ECO:0000313" key="4">
    <source>
        <dbReference type="EMBL" id="CAB4948268.1"/>
    </source>
</evidence>
<dbReference type="AlphaFoldDB" id="A0A6J7A7S3"/>
<evidence type="ECO:0000313" key="1">
    <source>
        <dbReference type="EMBL" id="CAB4689829.1"/>
    </source>
</evidence>
<reference evidence="2" key="1">
    <citation type="submission" date="2020-05" db="EMBL/GenBank/DDBJ databases">
        <authorList>
            <person name="Chiriac C."/>
            <person name="Salcher M."/>
            <person name="Ghai R."/>
            <person name="Kavagutti S V."/>
        </authorList>
    </citation>
    <scope>NUCLEOTIDE SEQUENCE</scope>
</reference>
<organism evidence="2">
    <name type="scientific">freshwater metagenome</name>
    <dbReference type="NCBI Taxonomy" id="449393"/>
    <lineage>
        <taxon>unclassified sequences</taxon>
        <taxon>metagenomes</taxon>
        <taxon>ecological metagenomes</taxon>
    </lineage>
</organism>
<gene>
    <name evidence="1" type="ORF">UFOPK2510_00598</name>
    <name evidence="2" type="ORF">UFOPK3174_00860</name>
    <name evidence="3" type="ORF">UFOPK3328_00667</name>
    <name evidence="4" type="ORF">UFOPK3779_01020</name>
</gene>
<evidence type="ECO:0000313" key="2">
    <source>
        <dbReference type="EMBL" id="CAB4828834.1"/>
    </source>
</evidence>
<dbReference type="EMBL" id="CAEZXO010000003">
    <property type="protein sequence ID" value="CAB4689829.1"/>
    <property type="molecule type" value="Genomic_DNA"/>
</dbReference>
<sequence>MNSRTAPSGLIKASLRFRDHSAPMKLSAATFQGRSVVLHVEEGRV</sequence>
<evidence type="ECO:0000313" key="3">
    <source>
        <dbReference type="EMBL" id="CAB4864355.1"/>
    </source>
</evidence>
<accession>A0A6J7A7S3</accession>
<proteinExistence type="predicted"/>
<dbReference type="EMBL" id="CAFBNH010000005">
    <property type="protein sequence ID" value="CAB4948268.1"/>
    <property type="molecule type" value="Genomic_DNA"/>
</dbReference>